<evidence type="ECO:0000313" key="2">
    <source>
        <dbReference type="EMBL" id="OGI47912.1"/>
    </source>
</evidence>
<dbReference type="Proteomes" id="UP000179360">
    <property type="component" value="Unassembled WGS sequence"/>
</dbReference>
<keyword evidence="1" id="KW-1133">Transmembrane helix</keyword>
<keyword evidence="1" id="KW-0812">Transmembrane</keyword>
<feature type="transmembrane region" description="Helical" evidence="1">
    <location>
        <begin position="6"/>
        <end position="25"/>
    </location>
</feature>
<reference evidence="2 3" key="1">
    <citation type="journal article" date="2016" name="Nat. Commun.">
        <title>Thousands of microbial genomes shed light on interconnected biogeochemical processes in an aquifer system.</title>
        <authorList>
            <person name="Anantharaman K."/>
            <person name="Brown C.T."/>
            <person name="Hug L.A."/>
            <person name="Sharon I."/>
            <person name="Castelle C.J."/>
            <person name="Probst A.J."/>
            <person name="Thomas B.C."/>
            <person name="Singh A."/>
            <person name="Wilkins M.J."/>
            <person name="Karaoz U."/>
            <person name="Brodie E.L."/>
            <person name="Williams K.H."/>
            <person name="Hubbard S.S."/>
            <person name="Banfield J.F."/>
        </authorList>
    </citation>
    <scope>NUCLEOTIDE SEQUENCE [LARGE SCALE GENOMIC DNA]</scope>
</reference>
<gene>
    <name evidence="2" type="ORF">A2637_03085</name>
</gene>
<keyword evidence="1" id="KW-0472">Membrane</keyword>
<dbReference type="AlphaFoldDB" id="A0A1F6TS64"/>
<proteinExistence type="predicted"/>
<sequence>MVMIWLVVIGLIANYLADFITRWFLDTAASTITLEPPTKVLAKKWRDLTAGNEGGVYLGYLERLLYFGAFWEKEPLIVTAWLAFKLASKWNVWTNVIAVPEIVKRTDPLDYLIARRRWGSHLLVTFLVGTLSNLILAYIGVIAMRYVVSLVN</sequence>
<accession>A0A1F6TS64</accession>
<name>A0A1F6TS64_9PROT</name>
<feature type="transmembrane region" description="Helical" evidence="1">
    <location>
        <begin position="122"/>
        <end position="148"/>
    </location>
</feature>
<comment type="caution">
    <text evidence="2">The sequence shown here is derived from an EMBL/GenBank/DDBJ whole genome shotgun (WGS) entry which is preliminary data.</text>
</comment>
<dbReference type="EMBL" id="MFSY01000005">
    <property type="protein sequence ID" value="OGI47912.1"/>
    <property type="molecule type" value="Genomic_DNA"/>
</dbReference>
<protein>
    <submittedName>
        <fullName evidence="2">Uncharacterized protein</fullName>
    </submittedName>
</protein>
<organism evidence="2 3">
    <name type="scientific">Candidatus Muproteobacteria bacterium RIFCSPHIGHO2_01_FULL_65_16</name>
    <dbReference type="NCBI Taxonomy" id="1817764"/>
    <lineage>
        <taxon>Bacteria</taxon>
        <taxon>Pseudomonadati</taxon>
        <taxon>Pseudomonadota</taxon>
        <taxon>Candidatus Muproteobacteria</taxon>
    </lineage>
</organism>
<evidence type="ECO:0000256" key="1">
    <source>
        <dbReference type="SAM" id="Phobius"/>
    </source>
</evidence>
<evidence type="ECO:0000313" key="3">
    <source>
        <dbReference type="Proteomes" id="UP000179360"/>
    </source>
</evidence>